<evidence type="ECO:0000313" key="2">
    <source>
        <dbReference type="EMBL" id="KAG5927837.1"/>
    </source>
</evidence>
<dbReference type="Proteomes" id="UP000811619">
    <property type="component" value="Unassembled WGS sequence"/>
</dbReference>
<feature type="compositionally biased region" description="Polar residues" evidence="1">
    <location>
        <begin position="28"/>
        <end position="40"/>
    </location>
</feature>
<protein>
    <submittedName>
        <fullName evidence="2">Uncharacterized protein</fullName>
    </submittedName>
</protein>
<keyword evidence="3" id="KW-1185">Reference proteome</keyword>
<proteinExistence type="predicted"/>
<reference evidence="2" key="1">
    <citation type="journal article" date="2020" name="bioRxiv">
        <title>Whole genome comparisons of ergot fungi reveals the divergence and evolution of species within the genus Claviceps are the result of varying mechanisms driving genome evolution and host range expansion.</title>
        <authorList>
            <person name="Wyka S.A."/>
            <person name="Mondo S.J."/>
            <person name="Liu M."/>
            <person name="Dettman J."/>
            <person name="Nalam V."/>
            <person name="Broders K.D."/>
        </authorList>
    </citation>
    <scope>NUCLEOTIDE SEQUENCE</scope>
    <source>
        <strain evidence="2">CCC 489</strain>
    </source>
</reference>
<sequence>MNPSNAENTCHTLPHSPAAEPRSPSIPTPESSSQPGTIISNHEMPSPPSTCPPRSNDDTTQPPDQLLDELTPLHDDLRTWLDHTGFWDASYRRGILADVRRLQGLDAERATVLMRIRDSKPADDLAAESAPLVPVTAVALQARRPPPAPARAVARKGEAVLACCLPGDV</sequence>
<evidence type="ECO:0000313" key="3">
    <source>
        <dbReference type="Proteomes" id="UP000811619"/>
    </source>
</evidence>
<name>A0A8K0J9N0_9HYPO</name>
<gene>
    <name evidence="2" type="ORF">E4U42_001722</name>
</gene>
<dbReference type="OrthoDB" id="6103986at2759"/>
<organism evidence="2 3">
    <name type="scientific">Claviceps africana</name>
    <dbReference type="NCBI Taxonomy" id="83212"/>
    <lineage>
        <taxon>Eukaryota</taxon>
        <taxon>Fungi</taxon>
        <taxon>Dikarya</taxon>
        <taxon>Ascomycota</taxon>
        <taxon>Pezizomycotina</taxon>
        <taxon>Sordariomycetes</taxon>
        <taxon>Hypocreomycetidae</taxon>
        <taxon>Hypocreales</taxon>
        <taxon>Clavicipitaceae</taxon>
        <taxon>Claviceps</taxon>
    </lineage>
</organism>
<accession>A0A8K0J9N0</accession>
<evidence type="ECO:0000256" key="1">
    <source>
        <dbReference type="SAM" id="MobiDB-lite"/>
    </source>
</evidence>
<dbReference type="AlphaFoldDB" id="A0A8K0J9N0"/>
<feature type="region of interest" description="Disordered" evidence="1">
    <location>
        <begin position="1"/>
        <end position="68"/>
    </location>
</feature>
<dbReference type="EMBL" id="SRPY01000152">
    <property type="protein sequence ID" value="KAG5927837.1"/>
    <property type="molecule type" value="Genomic_DNA"/>
</dbReference>
<comment type="caution">
    <text evidence="2">The sequence shown here is derived from an EMBL/GenBank/DDBJ whole genome shotgun (WGS) entry which is preliminary data.</text>
</comment>
<feature type="compositionally biased region" description="Polar residues" evidence="1">
    <location>
        <begin position="1"/>
        <end position="11"/>
    </location>
</feature>